<gene>
    <name evidence="2" type="ORF">T07_14653</name>
</gene>
<comment type="caution">
    <text evidence="2">The sequence shown here is derived from an EMBL/GenBank/DDBJ whole genome shotgun (WGS) entry which is preliminary data.</text>
</comment>
<dbReference type="Proteomes" id="UP000054630">
    <property type="component" value="Unassembled WGS sequence"/>
</dbReference>
<sequence>MEEKKLKKRPNDNHLVGVTHPMSWCSQDTGKARTTRAQGQVDSHLSVLRPGSCGQKSPHAVPRTSRCSRDSGSLRKQCRQRLTVDLEEQPS</sequence>
<protein>
    <submittedName>
        <fullName evidence="2">Uncharacterized protein</fullName>
    </submittedName>
</protein>
<dbReference type="AlphaFoldDB" id="A0A0V0RGH2"/>
<feature type="compositionally biased region" description="Basic and acidic residues" evidence="1">
    <location>
        <begin position="1"/>
        <end position="12"/>
    </location>
</feature>
<proteinExistence type="predicted"/>
<evidence type="ECO:0000313" key="3">
    <source>
        <dbReference type="Proteomes" id="UP000054630"/>
    </source>
</evidence>
<dbReference type="EMBL" id="JYDL01000207">
    <property type="protein sequence ID" value="KRX13349.1"/>
    <property type="molecule type" value="Genomic_DNA"/>
</dbReference>
<feature type="region of interest" description="Disordered" evidence="1">
    <location>
        <begin position="1"/>
        <end position="74"/>
    </location>
</feature>
<name>A0A0V0RGH2_9BILA</name>
<accession>A0A0V0RGH2</accession>
<keyword evidence="3" id="KW-1185">Reference proteome</keyword>
<organism evidence="2 3">
    <name type="scientific">Trichinella nelsoni</name>
    <dbReference type="NCBI Taxonomy" id="6336"/>
    <lineage>
        <taxon>Eukaryota</taxon>
        <taxon>Metazoa</taxon>
        <taxon>Ecdysozoa</taxon>
        <taxon>Nematoda</taxon>
        <taxon>Enoplea</taxon>
        <taxon>Dorylaimia</taxon>
        <taxon>Trichinellida</taxon>
        <taxon>Trichinellidae</taxon>
        <taxon>Trichinella</taxon>
    </lineage>
</organism>
<evidence type="ECO:0000256" key="1">
    <source>
        <dbReference type="SAM" id="MobiDB-lite"/>
    </source>
</evidence>
<evidence type="ECO:0000313" key="2">
    <source>
        <dbReference type="EMBL" id="KRX13349.1"/>
    </source>
</evidence>
<reference evidence="2 3" key="1">
    <citation type="submission" date="2015-01" db="EMBL/GenBank/DDBJ databases">
        <title>Evolution of Trichinella species and genotypes.</title>
        <authorList>
            <person name="Korhonen P.K."/>
            <person name="Edoardo P."/>
            <person name="Giuseppe L.R."/>
            <person name="Gasser R.B."/>
        </authorList>
    </citation>
    <scope>NUCLEOTIDE SEQUENCE [LARGE SCALE GENOMIC DNA]</scope>
    <source>
        <strain evidence="2">ISS37</strain>
    </source>
</reference>